<comment type="caution">
    <text evidence="6">The sequence shown here is derived from an EMBL/GenBank/DDBJ whole genome shotgun (WGS) entry which is preliminary data.</text>
</comment>
<name>A0A2B4RVM3_STYPI</name>
<dbReference type="Proteomes" id="UP000225706">
    <property type="component" value="Unassembled WGS sequence"/>
</dbReference>
<evidence type="ECO:0000313" key="6">
    <source>
        <dbReference type="EMBL" id="PFX20272.1"/>
    </source>
</evidence>
<protein>
    <submittedName>
        <fullName evidence="6">Calcium/calmodulin-dependent protein kinase type II subunit delta</fullName>
    </submittedName>
</protein>
<dbReference type="InterPro" id="IPR011009">
    <property type="entry name" value="Kinase-like_dom_sf"/>
</dbReference>
<dbReference type="AlphaFoldDB" id="A0A2B4RVM3"/>
<dbReference type="PROSITE" id="PS00107">
    <property type="entry name" value="PROTEIN_KINASE_ATP"/>
    <property type="match status" value="1"/>
</dbReference>
<sequence>MANLELRKFGQDFEMKDFIGQGTFAKVFKCMERKTGECFAVKEFQTEGANFDREVVKNEVEIWRTLQHRNIVSLYKRYYENGGHIWVVLEFVNGKTILDEVVNKTVFTEEETRGIMEQLIESLKYLHRKRIVHRDIKADNILLEKREGKPVVKLTDFGLARRLPVDCDVIKCRAEGTPLYLAPETILADPIGPAVDIWACGVILFLLLVGYPPFWHSDDRKLMLLIVEGCYSMPARYWDRVSDDAKDLVKRLLVVYPHKRVTAFKALNHPWISDFEENEDKGIETYTRSLVSR</sequence>
<dbReference type="GO" id="GO:0004674">
    <property type="term" value="F:protein serine/threonine kinase activity"/>
    <property type="evidence" value="ECO:0007669"/>
    <property type="project" value="UniProtKB-KW"/>
</dbReference>
<dbReference type="SMART" id="SM00220">
    <property type="entry name" value="S_TKc"/>
    <property type="match status" value="1"/>
</dbReference>
<dbReference type="Pfam" id="PF00069">
    <property type="entry name" value="Pkinase"/>
    <property type="match status" value="1"/>
</dbReference>
<dbReference type="OrthoDB" id="1738954at2759"/>
<dbReference type="InterPro" id="IPR008271">
    <property type="entry name" value="Ser/Thr_kinase_AS"/>
</dbReference>
<dbReference type="EMBL" id="LSMT01000324">
    <property type="protein sequence ID" value="PFX20272.1"/>
    <property type="molecule type" value="Genomic_DNA"/>
</dbReference>
<organism evidence="6 7">
    <name type="scientific">Stylophora pistillata</name>
    <name type="common">Smooth cauliflower coral</name>
    <dbReference type="NCBI Taxonomy" id="50429"/>
    <lineage>
        <taxon>Eukaryota</taxon>
        <taxon>Metazoa</taxon>
        <taxon>Cnidaria</taxon>
        <taxon>Anthozoa</taxon>
        <taxon>Hexacorallia</taxon>
        <taxon>Scleractinia</taxon>
        <taxon>Astrocoeniina</taxon>
        <taxon>Pocilloporidae</taxon>
        <taxon>Stylophora</taxon>
    </lineage>
</organism>
<proteinExistence type="inferred from homology"/>
<dbReference type="SUPFAM" id="SSF56112">
    <property type="entry name" value="Protein kinase-like (PK-like)"/>
    <property type="match status" value="1"/>
</dbReference>
<evidence type="ECO:0000313" key="7">
    <source>
        <dbReference type="Proteomes" id="UP000225706"/>
    </source>
</evidence>
<gene>
    <name evidence="6" type="primary">CAMK2D</name>
    <name evidence="6" type="ORF">AWC38_SpisGene15287</name>
</gene>
<keyword evidence="7" id="KW-1185">Reference proteome</keyword>
<comment type="similarity">
    <text evidence="4">Belongs to the protein kinase superfamily.</text>
</comment>
<dbReference type="PANTHER" id="PTHR24347">
    <property type="entry name" value="SERINE/THREONINE-PROTEIN KINASE"/>
    <property type="match status" value="1"/>
</dbReference>
<keyword evidence="4" id="KW-0723">Serine/threonine-protein kinase</keyword>
<dbReference type="STRING" id="50429.A0A2B4RVM3"/>
<keyword evidence="6" id="KW-0418">Kinase</keyword>
<keyword evidence="1 3" id="KW-0547">Nucleotide-binding</keyword>
<keyword evidence="2 3" id="KW-0067">ATP-binding</keyword>
<dbReference type="GO" id="GO:0005524">
    <property type="term" value="F:ATP binding"/>
    <property type="evidence" value="ECO:0007669"/>
    <property type="project" value="UniProtKB-UniRule"/>
</dbReference>
<evidence type="ECO:0000256" key="1">
    <source>
        <dbReference type="ARBA" id="ARBA00022741"/>
    </source>
</evidence>
<dbReference type="InterPro" id="IPR000719">
    <property type="entry name" value="Prot_kinase_dom"/>
</dbReference>
<dbReference type="PROSITE" id="PS00108">
    <property type="entry name" value="PROTEIN_KINASE_ST"/>
    <property type="match status" value="1"/>
</dbReference>
<dbReference type="InterPro" id="IPR017441">
    <property type="entry name" value="Protein_kinase_ATP_BS"/>
</dbReference>
<dbReference type="FunFam" id="1.10.510.10:FF:000571">
    <property type="entry name" value="Maternal embryonic leucine zipper kinase"/>
    <property type="match status" value="1"/>
</dbReference>
<dbReference type="PROSITE" id="PS50011">
    <property type="entry name" value="PROTEIN_KINASE_DOM"/>
    <property type="match status" value="1"/>
</dbReference>
<reference evidence="7" key="1">
    <citation type="journal article" date="2017" name="bioRxiv">
        <title>Comparative analysis of the genomes of Stylophora pistillata and Acropora digitifera provides evidence for extensive differences between species of corals.</title>
        <authorList>
            <person name="Voolstra C.R."/>
            <person name="Li Y."/>
            <person name="Liew Y.J."/>
            <person name="Baumgarten S."/>
            <person name="Zoccola D."/>
            <person name="Flot J.-F."/>
            <person name="Tambutte S."/>
            <person name="Allemand D."/>
            <person name="Aranda M."/>
        </authorList>
    </citation>
    <scope>NUCLEOTIDE SEQUENCE [LARGE SCALE GENOMIC DNA]</scope>
</reference>
<feature type="domain" description="Protein kinase" evidence="5">
    <location>
        <begin position="13"/>
        <end position="272"/>
    </location>
</feature>
<feature type="binding site" evidence="3">
    <location>
        <position position="42"/>
    </location>
    <ligand>
        <name>ATP</name>
        <dbReference type="ChEBI" id="CHEBI:30616"/>
    </ligand>
</feature>
<evidence type="ECO:0000256" key="2">
    <source>
        <dbReference type="ARBA" id="ARBA00022840"/>
    </source>
</evidence>
<evidence type="ECO:0000256" key="3">
    <source>
        <dbReference type="PROSITE-ProRule" id="PRU10141"/>
    </source>
</evidence>
<keyword evidence="6" id="KW-0808">Transferase</keyword>
<evidence type="ECO:0000256" key="4">
    <source>
        <dbReference type="RuleBase" id="RU000304"/>
    </source>
</evidence>
<dbReference type="Gene3D" id="1.10.510.10">
    <property type="entry name" value="Transferase(Phosphotransferase) domain 1"/>
    <property type="match status" value="1"/>
</dbReference>
<evidence type="ECO:0000259" key="5">
    <source>
        <dbReference type="PROSITE" id="PS50011"/>
    </source>
</evidence>
<dbReference type="CDD" id="cd05117">
    <property type="entry name" value="STKc_CAMK"/>
    <property type="match status" value="1"/>
</dbReference>
<accession>A0A2B4RVM3</accession>